<name>C0EI29_9FIRM</name>
<keyword evidence="2" id="KW-1185">Reference proteome</keyword>
<protein>
    <recommendedName>
        <fullName evidence="3">GGDEF domain-containing protein</fullName>
    </recommendedName>
</protein>
<dbReference type="Proteomes" id="UP000003340">
    <property type="component" value="Unassembled WGS sequence"/>
</dbReference>
<dbReference type="HOGENOM" id="CLU_2631934_0_0_9"/>
<dbReference type="InterPro" id="IPR043128">
    <property type="entry name" value="Rev_trsase/Diguanyl_cyclase"/>
</dbReference>
<comment type="caution">
    <text evidence="1">The sequence shown here is derived from an EMBL/GenBank/DDBJ whole genome shotgun (WGS) entry which is preliminary data.</text>
</comment>
<dbReference type="InterPro" id="IPR029787">
    <property type="entry name" value="Nucleotide_cyclase"/>
</dbReference>
<sequence>MENICSKELAEQKAGEIIREAHHLQMGQEVPLSCNIVISLYSVDGLAYCELYHKADTALCQAKRAKGTGPVLGAALT</sequence>
<evidence type="ECO:0000313" key="2">
    <source>
        <dbReference type="Proteomes" id="UP000003340"/>
    </source>
</evidence>
<dbReference type="SUPFAM" id="SSF55073">
    <property type="entry name" value="Nucleotide cyclase"/>
    <property type="match status" value="1"/>
</dbReference>
<dbReference type="EMBL" id="ACEC01000124">
    <property type="protein sequence ID" value="EEG28837.1"/>
    <property type="molecule type" value="Genomic_DNA"/>
</dbReference>
<evidence type="ECO:0008006" key="3">
    <source>
        <dbReference type="Google" id="ProtNLM"/>
    </source>
</evidence>
<proteinExistence type="predicted"/>
<dbReference type="Gene3D" id="3.30.70.270">
    <property type="match status" value="1"/>
</dbReference>
<gene>
    <name evidence="1" type="ORF">CLOSTMETH_03524</name>
</gene>
<organism evidence="1 2">
    <name type="scientific">[Clostridium] methylpentosum DSM 5476</name>
    <dbReference type="NCBI Taxonomy" id="537013"/>
    <lineage>
        <taxon>Bacteria</taxon>
        <taxon>Bacillati</taxon>
        <taxon>Bacillota</taxon>
        <taxon>Clostridia</taxon>
        <taxon>Eubacteriales</taxon>
        <taxon>Oscillospiraceae</taxon>
        <taxon>Oscillospiraceae incertae sedis</taxon>
    </lineage>
</organism>
<reference evidence="1 2" key="1">
    <citation type="submission" date="2009-01" db="EMBL/GenBank/DDBJ databases">
        <authorList>
            <person name="Fulton L."/>
            <person name="Clifton S."/>
            <person name="Fulton B."/>
            <person name="Xu J."/>
            <person name="Minx P."/>
            <person name="Pepin K.H."/>
            <person name="Johnson M."/>
            <person name="Bhonagiri V."/>
            <person name="Nash W.E."/>
            <person name="Mardis E.R."/>
            <person name="Wilson R.K."/>
        </authorList>
    </citation>
    <scope>NUCLEOTIDE SEQUENCE [LARGE SCALE GENOMIC DNA]</scope>
    <source>
        <strain evidence="1 2">DSM 5476</strain>
    </source>
</reference>
<accession>C0EI29</accession>
<dbReference type="STRING" id="537013.CLOSTMETH_03524"/>
<dbReference type="AlphaFoldDB" id="C0EI29"/>
<reference evidence="1 2" key="2">
    <citation type="submission" date="2009-02" db="EMBL/GenBank/DDBJ databases">
        <title>Draft genome sequence of Clostridium methylpentosum (DSM 5476).</title>
        <authorList>
            <person name="Sudarsanam P."/>
            <person name="Ley R."/>
            <person name="Guruge J."/>
            <person name="Turnbaugh P.J."/>
            <person name="Mahowald M."/>
            <person name="Liep D."/>
            <person name="Gordon J."/>
        </authorList>
    </citation>
    <scope>NUCLEOTIDE SEQUENCE [LARGE SCALE GENOMIC DNA]</scope>
    <source>
        <strain evidence="1 2">DSM 5476</strain>
    </source>
</reference>
<evidence type="ECO:0000313" key="1">
    <source>
        <dbReference type="EMBL" id="EEG28837.1"/>
    </source>
</evidence>